<keyword evidence="4" id="KW-1185">Reference proteome</keyword>
<dbReference type="EMBL" id="HG794546">
    <property type="protein sequence ID" value="CDK99257.1"/>
    <property type="molecule type" value="Genomic_DNA"/>
</dbReference>
<keyword evidence="1" id="KW-1133">Transmembrane helix</keyword>
<dbReference type="PANTHER" id="PTHR22911">
    <property type="entry name" value="ACYL-MALONYL CONDENSING ENZYME-RELATED"/>
    <property type="match status" value="1"/>
</dbReference>
<dbReference type="PANTHER" id="PTHR22911:SF76">
    <property type="entry name" value="EAMA DOMAIN-CONTAINING PROTEIN"/>
    <property type="match status" value="1"/>
</dbReference>
<organism evidence="3 4">
    <name type="scientific">Magnetospirillum gryphiswaldense (strain DSM 6361 / JCM 21280 / NBRC 15271 / MSR-1)</name>
    <dbReference type="NCBI Taxonomy" id="431944"/>
    <lineage>
        <taxon>Bacteria</taxon>
        <taxon>Pseudomonadati</taxon>
        <taxon>Pseudomonadota</taxon>
        <taxon>Alphaproteobacteria</taxon>
        <taxon>Rhodospirillales</taxon>
        <taxon>Rhodospirillaceae</taxon>
        <taxon>Magnetospirillum</taxon>
    </lineage>
</organism>
<dbReference type="SUPFAM" id="SSF103481">
    <property type="entry name" value="Multidrug resistance efflux transporter EmrE"/>
    <property type="match status" value="2"/>
</dbReference>
<feature type="transmembrane region" description="Helical" evidence="1">
    <location>
        <begin position="95"/>
        <end position="114"/>
    </location>
</feature>
<gene>
    <name evidence="3" type="ordered locus">MGMSRv2__2042</name>
</gene>
<feature type="transmembrane region" description="Helical" evidence="1">
    <location>
        <begin position="9"/>
        <end position="27"/>
    </location>
</feature>
<protein>
    <recommendedName>
        <fullName evidence="2">EamA domain-containing protein</fullName>
    </recommendedName>
</protein>
<evidence type="ECO:0000256" key="1">
    <source>
        <dbReference type="SAM" id="Phobius"/>
    </source>
</evidence>
<feature type="transmembrane region" description="Helical" evidence="1">
    <location>
        <begin position="179"/>
        <end position="199"/>
    </location>
</feature>
<dbReference type="GO" id="GO:0016020">
    <property type="term" value="C:membrane"/>
    <property type="evidence" value="ECO:0007669"/>
    <property type="project" value="InterPro"/>
</dbReference>
<dbReference type="InterPro" id="IPR000620">
    <property type="entry name" value="EamA_dom"/>
</dbReference>
<feature type="domain" description="EamA" evidence="2">
    <location>
        <begin position="150"/>
        <end position="281"/>
    </location>
</feature>
<reference evidence="3 4" key="1">
    <citation type="journal article" date="2014" name="Genome Announc.">
        <title>Complete genome sequence of Magnetospirillum gryphiswaldense MSR-1.</title>
        <authorList>
            <person name="Wang X."/>
            <person name="Wang Q."/>
            <person name="Zhang W."/>
            <person name="Wang Y."/>
            <person name="Li L."/>
            <person name="Wen T."/>
            <person name="Zhang T."/>
            <person name="Zhang Y."/>
            <person name="Xu J."/>
            <person name="Hu J."/>
            <person name="Li S."/>
            <person name="Liu L."/>
            <person name="Liu J."/>
            <person name="Jiang W."/>
            <person name="Tian J."/>
            <person name="Li Y."/>
            <person name="Schuler D."/>
            <person name="Wang L."/>
            <person name="Li J."/>
        </authorList>
    </citation>
    <scope>NUCLEOTIDE SEQUENCE [LARGE SCALE GENOMIC DNA]</scope>
    <source>
        <strain evidence="4">DSM 6361 / JCM 21280 / NBRC 15271 / MSR-1</strain>
    </source>
</reference>
<dbReference type="STRING" id="1430440.MGMSRv2__2042"/>
<dbReference type="Pfam" id="PF00892">
    <property type="entry name" value="EamA"/>
    <property type="match status" value="2"/>
</dbReference>
<keyword evidence="1" id="KW-0812">Transmembrane</keyword>
<proteinExistence type="predicted"/>
<feature type="transmembrane region" description="Helical" evidence="1">
    <location>
        <begin position="211"/>
        <end position="233"/>
    </location>
</feature>
<dbReference type="HOGENOM" id="CLU_033863_0_1_5"/>
<evidence type="ECO:0000259" key="2">
    <source>
        <dbReference type="Pfam" id="PF00892"/>
    </source>
</evidence>
<dbReference type="AlphaFoldDB" id="V6F1I4"/>
<feature type="transmembrane region" description="Helical" evidence="1">
    <location>
        <begin position="240"/>
        <end position="260"/>
    </location>
</feature>
<dbReference type="Proteomes" id="UP000018922">
    <property type="component" value="Chromosome I"/>
</dbReference>
<feature type="transmembrane region" description="Helical" evidence="1">
    <location>
        <begin position="266"/>
        <end position="282"/>
    </location>
</feature>
<feature type="transmembrane region" description="Helical" evidence="1">
    <location>
        <begin position="39"/>
        <end position="56"/>
    </location>
</feature>
<sequence length="288" mass="29999">MIAGNGRRGLAALILGAVAIGFAPIFVRLSDVGPVATGFHRLFWSVPVFLLLMYRAPACRPSPGQWRVMALSGLFFAGDMIVWHLGIMLTSVANASLFTNMAPIFVALALWLIWRQRPSARFTLALLVAFTGALALVGGAPDLSLDRLAGDGLSLLSGLFYAGYILAVGRARADLPTPLLMAVGGAVAALVILAAALALGETVWPTTLRGWAVVLGLALVSQCAGQGLIAWGLAHVSASFGAVVLLLQPVVAVLMAWVLFAETLGMVQVVGAMVVLAGIHLARKANPT</sequence>
<accession>V6F1I4</accession>
<evidence type="ECO:0000313" key="3">
    <source>
        <dbReference type="EMBL" id="CDK99257.1"/>
    </source>
</evidence>
<feature type="transmembrane region" description="Helical" evidence="1">
    <location>
        <begin position="147"/>
        <end position="167"/>
    </location>
</feature>
<keyword evidence="1" id="KW-0472">Membrane</keyword>
<feature type="domain" description="EamA" evidence="2">
    <location>
        <begin position="8"/>
        <end position="136"/>
    </location>
</feature>
<evidence type="ECO:0000313" key="4">
    <source>
        <dbReference type="Proteomes" id="UP000018922"/>
    </source>
</evidence>
<dbReference type="InterPro" id="IPR037185">
    <property type="entry name" value="EmrE-like"/>
</dbReference>
<dbReference type="eggNOG" id="COG0697">
    <property type="taxonomic scope" value="Bacteria"/>
</dbReference>
<name>V6F1I4_MAGGM</name>
<dbReference type="KEGG" id="mgy:MGMSRv2__2042"/>
<feature type="transmembrane region" description="Helical" evidence="1">
    <location>
        <begin position="121"/>
        <end position="141"/>
    </location>
</feature>
<feature type="transmembrane region" description="Helical" evidence="1">
    <location>
        <begin position="68"/>
        <end position="89"/>
    </location>
</feature>